<dbReference type="CDD" id="cd06225">
    <property type="entry name" value="HAMP"/>
    <property type="match status" value="1"/>
</dbReference>
<keyword evidence="6 11" id="KW-0812">Transmembrane</keyword>
<gene>
    <name evidence="14" type="primary">mprB</name>
    <name evidence="14" type="ORF">MOHU_02910</name>
</gene>
<proteinExistence type="predicted"/>
<comment type="caution">
    <text evidence="14">The sequence shown here is derived from an EMBL/GenBank/DDBJ whole genome shotgun (WGS) entry which is preliminary data.</text>
</comment>
<evidence type="ECO:0000313" key="14">
    <source>
        <dbReference type="EMBL" id="PRR75526.1"/>
    </source>
</evidence>
<dbReference type="FunFam" id="1.10.287.130:FF:000001">
    <property type="entry name" value="Two-component sensor histidine kinase"/>
    <property type="match status" value="1"/>
</dbReference>
<sequence length="471" mass="52342">MTLRWRLTLLVTFILTIAFLILGSLVYFLMGRYLTGSIDRSLAFRAQEVIGSIKVESSFLRQQRITLPDVNVFAAPDIFLQIVDREGFIVTRSSNLGRQTLPIRPQTLIQANQGKDFFTTEEIDNYSLRIYNVPLMLGGQTVGILQVARLLNPVKKTLGNLRQVLIFLGLLAVFIATVLGYVLARTALKPIERLTQVAAQIGEGRDLAQRVPYHGPMDEIGRLAATFNAMLGRLQKAYTRLEEAYSAQRRFVADASHELRTPLTTIRGNIDLLRKMKGADMAIQEEALADIASEAERMSRLINNLLTLARADAGLEIVRQPMDITELLHEVARQAPLLGEAAFIVRGLDSISGCQVLGNRDYLKQLLFILLDNAFKYTPGEGKIELTAKIDPKGFLLIRVKDTGIGIAPADLEHIFERFYRADTTRSSSGTGLGLAIAKWIVEQHQGEIKVESRVGEGTVFTVVLPLLQKG</sequence>
<comment type="subcellular location">
    <subcellularLocation>
        <location evidence="2">Membrane</location>
    </subcellularLocation>
</comment>
<name>A0A2T0AXI7_9FIRM</name>
<dbReference type="CDD" id="cd00082">
    <property type="entry name" value="HisKA"/>
    <property type="match status" value="1"/>
</dbReference>
<dbReference type="RefSeq" id="WP_106004340.1">
    <property type="nucleotide sequence ID" value="NZ_CP136419.1"/>
</dbReference>
<dbReference type="GO" id="GO:0000155">
    <property type="term" value="F:phosphorelay sensor kinase activity"/>
    <property type="evidence" value="ECO:0007669"/>
    <property type="project" value="InterPro"/>
</dbReference>
<reference evidence="14 15" key="1">
    <citation type="submission" date="2018-03" db="EMBL/GenBank/DDBJ databases">
        <title>Genome sequence of Moorella humiferrea DSM 23265.</title>
        <authorList>
            <person name="Poehlein A."/>
            <person name="Daniel R."/>
        </authorList>
    </citation>
    <scope>NUCLEOTIDE SEQUENCE [LARGE SCALE GENOMIC DNA]</scope>
    <source>
        <strain evidence="14 15">DSM 23265</strain>
    </source>
</reference>
<comment type="catalytic activity">
    <reaction evidence="1">
        <text>ATP + protein L-histidine = ADP + protein N-phospho-L-histidine.</text>
        <dbReference type="EC" id="2.7.13.3"/>
    </reaction>
</comment>
<evidence type="ECO:0000256" key="7">
    <source>
        <dbReference type="ARBA" id="ARBA00022777"/>
    </source>
</evidence>
<evidence type="ECO:0000256" key="6">
    <source>
        <dbReference type="ARBA" id="ARBA00022692"/>
    </source>
</evidence>
<dbReference type="OrthoDB" id="9796330at2"/>
<dbReference type="SUPFAM" id="SSF47384">
    <property type="entry name" value="Homodimeric domain of signal transducing histidine kinase"/>
    <property type="match status" value="1"/>
</dbReference>
<dbReference type="Gene3D" id="3.30.565.10">
    <property type="entry name" value="Histidine kinase-like ATPase, C-terminal domain"/>
    <property type="match status" value="1"/>
</dbReference>
<keyword evidence="7 14" id="KW-0418">Kinase</keyword>
<evidence type="ECO:0000256" key="4">
    <source>
        <dbReference type="ARBA" id="ARBA00022553"/>
    </source>
</evidence>
<dbReference type="Pfam" id="PF00672">
    <property type="entry name" value="HAMP"/>
    <property type="match status" value="1"/>
</dbReference>
<protein>
    <recommendedName>
        <fullName evidence="3">histidine kinase</fullName>
        <ecNumber evidence="3">2.7.13.3</ecNumber>
    </recommendedName>
</protein>
<dbReference type="PROSITE" id="PS50885">
    <property type="entry name" value="HAMP"/>
    <property type="match status" value="1"/>
</dbReference>
<dbReference type="FunFam" id="3.30.565.10:FF:000006">
    <property type="entry name" value="Sensor histidine kinase WalK"/>
    <property type="match status" value="1"/>
</dbReference>
<dbReference type="Gene3D" id="6.10.340.10">
    <property type="match status" value="1"/>
</dbReference>
<dbReference type="Gene3D" id="1.10.287.130">
    <property type="match status" value="1"/>
</dbReference>
<dbReference type="Pfam" id="PF00512">
    <property type="entry name" value="HisKA"/>
    <property type="match status" value="1"/>
</dbReference>
<dbReference type="PANTHER" id="PTHR45436:SF5">
    <property type="entry name" value="SENSOR HISTIDINE KINASE TRCS"/>
    <property type="match status" value="1"/>
</dbReference>
<dbReference type="EMBL" id="PVXM01000004">
    <property type="protein sequence ID" value="PRR75526.1"/>
    <property type="molecule type" value="Genomic_DNA"/>
</dbReference>
<evidence type="ECO:0000256" key="1">
    <source>
        <dbReference type="ARBA" id="ARBA00000085"/>
    </source>
</evidence>
<evidence type="ECO:0000256" key="10">
    <source>
        <dbReference type="ARBA" id="ARBA00023136"/>
    </source>
</evidence>
<dbReference type="SMART" id="SM00304">
    <property type="entry name" value="HAMP"/>
    <property type="match status" value="1"/>
</dbReference>
<keyword evidence="4" id="KW-0597">Phosphoprotein</keyword>
<dbReference type="InterPro" id="IPR004358">
    <property type="entry name" value="Sig_transdc_His_kin-like_C"/>
</dbReference>
<dbReference type="EC" id="2.7.13.3" evidence="3"/>
<organism evidence="14 15">
    <name type="scientific">Neomoorella humiferrea</name>
    <dbReference type="NCBI Taxonomy" id="676965"/>
    <lineage>
        <taxon>Bacteria</taxon>
        <taxon>Bacillati</taxon>
        <taxon>Bacillota</taxon>
        <taxon>Clostridia</taxon>
        <taxon>Neomoorellales</taxon>
        <taxon>Neomoorellaceae</taxon>
        <taxon>Neomoorella</taxon>
    </lineage>
</organism>
<evidence type="ECO:0000313" key="15">
    <source>
        <dbReference type="Proteomes" id="UP000238415"/>
    </source>
</evidence>
<dbReference type="InterPro" id="IPR050428">
    <property type="entry name" value="TCS_sensor_his_kinase"/>
</dbReference>
<dbReference type="CDD" id="cd00075">
    <property type="entry name" value="HATPase"/>
    <property type="match status" value="1"/>
</dbReference>
<feature type="transmembrane region" description="Helical" evidence="11">
    <location>
        <begin position="7"/>
        <end position="30"/>
    </location>
</feature>
<keyword evidence="9" id="KW-0902">Two-component regulatory system</keyword>
<dbReference type="SMART" id="SM00388">
    <property type="entry name" value="HisKA"/>
    <property type="match status" value="1"/>
</dbReference>
<dbReference type="SUPFAM" id="SSF158472">
    <property type="entry name" value="HAMP domain-like"/>
    <property type="match status" value="1"/>
</dbReference>
<evidence type="ECO:0000256" key="8">
    <source>
        <dbReference type="ARBA" id="ARBA00022989"/>
    </source>
</evidence>
<dbReference type="PROSITE" id="PS50109">
    <property type="entry name" value="HIS_KIN"/>
    <property type="match status" value="1"/>
</dbReference>
<dbReference type="InterPro" id="IPR003594">
    <property type="entry name" value="HATPase_dom"/>
</dbReference>
<evidence type="ECO:0000259" key="13">
    <source>
        <dbReference type="PROSITE" id="PS50885"/>
    </source>
</evidence>
<dbReference type="InterPro" id="IPR036890">
    <property type="entry name" value="HATPase_C_sf"/>
</dbReference>
<accession>A0A2T0AXI7</accession>
<dbReference type="AlphaFoldDB" id="A0A2T0AXI7"/>
<evidence type="ECO:0000256" key="2">
    <source>
        <dbReference type="ARBA" id="ARBA00004370"/>
    </source>
</evidence>
<keyword evidence="5 14" id="KW-0808">Transferase</keyword>
<dbReference type="Proteomes" id="UP000238415">
    <property type="component" value="Unassembled WGS sequence"/>
</dbReference>
<dbReference type="InterPro" id="IPR003661">
    <property type="entry name" value="HisK_dim/P_dom"/>
</dbReference>
<dbReference type="SMART" id="SM00387">
    <property type="entry name" value="HATPase_c"/>
    <property type="match status" value="1"/>
</dbReference>
<feature type="domain" description="Histidine kinase" evidence="12">
    <location>
        <begin position="254"/>
        <end position="469"/>
    </location>
</feature>
<dbReference type="InterPro" id="IPR005467">
    <property type="entry name" value="His_kinase_dom"/>
</dbReference>
<dbReference type="PANTHER" id="PTHR45436">
    <property type="entry name" value="SENSOR HISTIDINE KINASE YKOH"/>
    <property type="match status" value="1"/>
</dbReference>
<feature type="domain" description="HAMP" evidence="13">
    <location>
        <begin position="185"/>
        <end position="239"/>
    </location>
</feature>
<dbReference type="PRINTS" id="PR00344">
    <property type="entry name" value="BCTRLSENSOR"/>
</dbReference>
<evidence type="ECO:0000256" key="11">
    <source>
        <dbReference type="SAM" id="Phobius"/>
    </source>
</evidence>
<dbReference type="InterPro" id="IPR003660">
    <property type="entry name" value="HAMP_dom"/>
</dbReference>
<keyword evidence="10 11" id="KW-0472">Membrane</keyword>
<dbReference type="InterPro" id="IPR036097">
    <property type="entry name" value="HisK_dim/P_sf"/>
</dbReference>
<evidence type="ECO:0000256" key="5">
    <source>
        <dbReference type="ARBA" id="ARBA00022679"/>
    </source>
</evidence>
<evidence type="ECO:0000256" key="9">
    <source>
        <dbReference type="ARBA" id="ARBA00023012"/>
    </source>
</evidence>
<dbReference type="Pfam" id="PF02518">
    <property type="entry name" value="HATPase_c"/>
    <property type="match status" value="1"/>
</dbReference>
<evidence type="ECO:0000256" key="3">
    <source>
        <dbReference type="ARBA" id="ARBA00012438"/>
    </source>
</evidence>
<feature type="transmembrane region" description="Helical" evidence="11">
    <location>
        <begin position="164"/>
        <end position="184"/>
    </location>
</feature>
<evidence type="ECO:0000259" key="12">
    <source>
        <dbReference type="PROSITE" id="PS50109"/>
    </source>
</evidence>
<dbReference type="GO" id="GO:0005886">
    <property type="term" value="C:plasma membrane"/>
    <property type="evidence" value="ECO:0007669"/>
    <property type="project" value="TreeGrafter"/>
</dbReference>
<dbReference type="SUPFAM" id="SSF55874">
    <property type="entry name" value="ATPase domain of HSP90 chaperone/DNA topoisomerase II/histidine kinase"/>
    <property type="match status" value="1"/>
</dbReference>
<keyword evidence="8 11" id="KW-1133">Transmembrane helix</keyword>
<feature type="transmembrane region" description="Helical" evidence="11">
    <location>
        <begin position="130"/>
        <end position="152"/>
    </location>
</feature>
<keyword evidence="15" id="KW-1185">Reference proteome</keyword>